<gene>
    <name evidence="2" type="ORF">PR048_028882</name>
</gene>
<comment type="caution">
    <text evidence="2">The sequence shown here is derived from an EMBL/GenBank/DDBJ whole genome shotgun (WGS) entry which is preliminary data.</text>
</comment>
<name>A0ABQ9GBT8_9NEOP</name>
<feature type="region of interest" description="Disordered" evidence="1">
    <location>
        <begin position="198"/>
        <end position="218"/>
    </location>
</feature>
<reference evidence="2 3" key="1">
    <citation type="submission" date="2023-02" db="EMBL/GenBank/DDBJ databases">
        <title>LHISI_Scaffold_Assembly.</title>
        <authorList>
            <person name="Stuart O.P."/>
            <person name="Cleave R."/>
            <person name="Magrath M.J.L."/>
            <person name="Mikheyev A.S."/>
        </authorList>
    </citation>
    <scope>NUCLEOTIDE SEQUENCE [LARGE SCALE GENOMIC DNA]</scope>
    <source>
        <strain evidence="2">Daus_M_001</strain>
        <tissue evidence="2">Leg muscle</tissue>
    </source>
</reference>
<proteinExistence type="predicted"/>
<feature type="region of interest" description="Disordered" evidence="1">
    <location>
        <begin position="272"/>
        <end position="297"/>
    </location>
</feature>
<feature type="region of interest" description="Disordered" evidence="1">
    <location>
        <begin position="610"/>
        <end position="632"/>
    </location>
</feature>
<sequence length="872" mass="94699">MERGAPQFPRQLFPVVSFVHSRYSFTTEAREQFTNVAVYGNAAPFGAKQRDRCSVVSFAISPSPFFHHPSKIHIGATVAERLDRSPPTKAKWVQSLAVRIVPEDADGRFTRLFSPTLLHIHLTSTLIGSQDLAVKSRPYLFTSKSHLFRATVIGVGQCWVHAQKTNKRSTSYLVYGAGRGGCRCRIRHTSSSSAVVVTAAGSPGHGSRAGGSSRRQARGQHLAAAAVGDPTTLLRRASSETLARLACIRRIYRYRTPVRRIRVREGWRSAGMKGRGKREIPEKTRRPAASSHMRKSGVIRPGIEPGSLWWEASRLTAQPPRPLRTRNHKNLLNKFLSCSLAASHQFAATPRLSLAASTSDIAVSRELSRKLLLPPLHHGIPLLRHPHLISPSSALDHPPTPPFSRKLKGRRSHPICAEHVSSRSRKGAIHRPLTCPGDNGDPTSSRPLAHWCYVICSCTGVGRSGENRYPLIKTPGVASHHAYLRRVVYPARRFWVKQLRGSNTQDRIQRVEKKKGGGIQVSTGSTGGVIPNSASSPPPGGLVPPTSLVTKLNPAGGAPAGGRAAAQPGVGKQAVECRRRGGCGVSLGAVQWSPRVAVHATSTGKWLGEARRGRRSARPEVNARGGPAAHIRVPPPAAAVQASPRRQHSIAILVHTLFDIFWRTLTQSSPSNLAAVNQFTVDIGIFVPKTVVSSLQTAYHPGEQGSIPGGVSSGFSHVGIVAADAAARRVFSGISRFPRPFIPALLHTRLASLSLALKTSLLRAAQITSLTHALKDAESTSTGILIPYVRSFFSCKLKPCLGLKNTVSREHAFAQPGERALLRALPRSRSAELKTTTLSFLSDVMLTADPERREIITSRTPDRRRTNRLCHE</sequence>
<dbReference type="Proteomes" id="UP001159363">
    <property type="component" value="Chromosome 12"/>
</dbReference>
<evidence type="ECO:0000256" key="1">
    <source>
        <dbReference type="SAM" id="MobiDB-lite"/>
    </source>
</evidence>
<feature type="region of interest" description="Disordered" evidence="1">
    <location>
        <begin position="511"/>
        <end position="540"/>
    </location>
</feature>
<accession>A0ABQ9GBT8</accession>
<evidence type="ECO:0000313" key="2">
    <source>
        <dbReference type="EMBL" id="KAJ8869873.1"/>
    </source>
</evidence>
<keyword evidence="3" id="KW-1185">Reference proteome</keyword>
<dbReference type="EMBL" id="JARBHB010000013">
    <property type="protein sequence ID" value="KAJ8869873.1"/>
    <property type="molecule type" value="Genomic_DNA"/>
</dbReference>
<organism evidence="2 3">
    <name type="scientific">Dryococelus australis</name>
    <dbReference type="NCBI Taxonomy" id="614101"/>
    <lineage>
        <taxon>Eukaryota</taxon>
        <taxon>Metazoa</taxon>
        <taxon>Ecdysozoa</taxon>
        <taxon>Arthropoda</taxon>
        <taxon>Hexapoda</taxon>
        <taxon>Insecta</taxon>
        <taxon>Pterygota</taxon>
        <taxon>Neoptera</taxon>
        <taxon>Polyneoptera</taxon>
        <taxon>Phasmatodea</taxon>
        <taxon>Verophasmatodea</taxon>
        <taxon>Anareolatae</taxon>
        <taxon>Phasmatidae</taxon>
        <taxon>Eurycanthinae</taxon>
        <taxon>Dryococelus</taxon>
    </lineage>
</organism>
<evidence type="ECO:0000313" key="3">
    <source>
        <dbReference type="Proteomes" id="UP001159363"/>
    </source>
</evidence>
<protein>
    <submittedName>
        <fullName evidence="2">Uncharacterized protein</fullName>
    </submittedName>
</protein>